<dbReference type="Proteomes" id="UP000279962">
    <property type="component" value="Plasmid pOXA23_010062"/>
</dbReference>
<protein>
    <recommendedName>
        <fullName evidence="4">ATP-binding protein</fullName>
    </recommendedName>
</protein>
<geneLocation type="plasmid" evidence="3">
    <name>poxa23_010062</name>
</geneLocation>
<dbReference type="AlphaFoldDB" id="A0A3G2SXF6"/>
<dbReference type="RefSeq" id="WP_087553270.1">
    <property type="nucleotide sequence ID" value="NZ_CP033130.1"/>
</dbReference>
<reference evidence="2 3" key="1">
    <citation type="submission" date="2018-10" db="EMBL/GenBank/DDBJ databases">
        <title>The complete genome of Acinetobacter wuhouensis strain WCHAW010062.</title>
        <authorList>
            <person name="Hu Y."/>
            <person name="Long H."/>
            <person name="Feng Y."/>
            <person name="Zong Z."/>
        </authorList>
    </citation>
    <scope>NUCLEOTIDE SEQUENCE [LARGE SCALE GENOMIC DNA]</scope>
    <source>
        <strain evidence="2 3">WCHAW010062</strain>
        <plasmid evidence="3">poxa23_010062</plasmid>
    </source>
</reference>
<sequence length="648" mass="74741">MENSLLSNTSNQNLQESEQPTETVEKSSLELSFDPKTIQHLGVSLYSQLPSVLSELVSNSWDADAENVTILFNNHDGKEIIYSDDGHGMTFEELNDKYLVIGRNRREETSLSPKGRKPIGKKGLGKLSVFGICDLVTVISVKNKLKNSFTMNLKEILSSSSGKYTPIINTKNQPTEEPNSTKIILKSIRRKTGFDTLNIAISLAKKFTIFDQLNVTLEDANLKVKKPLISEDGKLVVTNELKFQGLNEEFSWEFPENGLTNHKYENKNLITGKIITTKTPINSQDMRGIYLTSRGKIVNQAEFYGARDNDQFHTYITGYLAIDFIDDEDEDLISTDRHSLNWENDLTKELKEYLQEVIKKLNGEWRKKRKEEKSRELAKQNVDVQQFVADLPSHQRELGMKIIDPILSAPNIDNEITLSVTKNVIAKFNNDDFKEYASSIADLDISDENKVKLLTYLDDWKIVENKQYSSLAQTRIEVINKFEQYINCYTKEVPTLHNFLKDFPWLIDPRILEFEDEVRFSKILKENFPEQDLDEKDRRIDFLCTNFLGQVLYIVEIKHSEYEIDLKALEQANHYQAFVKQKFKTELAISNVVSYIVGGSIKDDYLVQDKIDTYRSSGKVFAKTYTELLQQSKSYHKEFIEKHKELNN</sequence>
<dbReference type="EMBL" id="CP033130">
    <property type="protein sequence ID" value="AYO52508.1"/>
    <property type="molecule type" value="Genomic_DNA"/>
</dbReference>
<proteinExistence type="predicted"/>
<evidence type="ECO:0000256" key="1">
    <source>
        <dbReference type="SAM" id="MobiDB-lite"/>
    </source>
</evidence>
<dbReference type="Pfam" id="PF13589">
    <property type="entry name" value="HATPase_c_3"/>
    <property type="match status" value="1"/>
</dbReference>
<dbReference type="SUPFAM" id="SSF55874">
    <property type="entry name" value="ATPase domain of HSP90 chaperone/DNA topoisomerase II/histidine kinase"/>
    <property type="match status" value="1"/>
</dbReference>
<evidence type="ECO:0000313" key="3">
    <source>
        <dbReference type="Proteomes" id="UP000279962"/>
    </source>
</evidence>
<evidence type="ECO:0008006" key="4">
    <source>
        <dbReference type="Google" id="ProtNLM"/>
    </source>
</evidence>
<keyword evidence="2" id="KW-0614">Plasmid</keyword>
<evidence type="ECO:0000313" key="2">
    <source>
        <dbReference type="EMBL" id="AYO52508.1"/>
    </source>
</evidence>
<dbReference type="InterPro" id="IPR036890">
    <property type="entry name" value="HATPase_C_sf"/>
</dbReference>
<dbReference type="Gene3D" id="3.30.565.10">
    <property type="entry name" value="Histidine kinase-like ATPase, C-terminal domain"/>
    <property type="match status" value="1"/>
</dbReference>
<name>A0A3G2SXF6_9GAMM</name>
<organism evidence="2 3">
    <name type="scientific">Acinetobacter wuhouensis</name>
    <dbReference type="NCBI Taxonomy" id="1879050"/>
    <lineage>
        <taxon>Bacteria</taxon>
        <taxon>Pseudomonadati</taxon>
        <taxon>Pseudomonadota</taxon>
        <taxon>Gammaproteobacteria</taxon>
        <taxon>Moraxellales</taxon>
        <taxon>Moraxellaceae</taxon>
        <taxon>Acinetobacter</taxon>
    </lineage>
</organism>
<accession>A0A3G2SXF6</accession>
<gene>
    <name evidence="2" type="ORF">CDG68_01810</name>
</gene>
<feature type="region of interest" description="Disordered" evidence="1">
    <location>
        <begin position="1"/>
        <end position="28"/>
    </location>
</feature>
<feature type="compositionally biased region" description="Low complexity" evidence="1">
    <location>
        <begin position="1"/>
        <end position="18"/>
    </location>
</feature>